<dbReference type="InParanoid" id="A0A423XLN9"/>
<feature type="domain" description="Heterokaryon incompatibility" evidence="1">
    <location>
        <begin position="47"/>
        <end position="209"/>
    </location>
</feature>
<gene>
    <name evidence="2" type="ORF">VPNG_01389</name>
</gene>
<dbReference type="PANTHER" id="PTHR24148:SF73">
    <property type="entry name" value="HET DOMAIN PROTEIN (AFU_ORTHOLOGUE AFUA_8G01020)"/>
    <property type="match status" value="1"/>
</dbReference>
<sequence>MSSQAFVHKPLSSPRSFRVLELLPSLDFDSTVYCEIREESLDGQVEYEALSYVWGAPTPGFSISVENKTLAVTPNCLEALRYLRLGSRRRVLWIDAICIDQGKSDQGTSERSHQVQLMGEVYSQAQTVLVWFGASDSTTSRTFRRLKLIAMLMVLESRSRELRVFAQLLLKWLSLPMLGTNSDTSRPRYEAITSIIRNKWWRRAWTFQEQALAHRCMALHGRESINLGELMRSLFSGGLLSSRVYRMPEFHMSLLHRYLSDFSTKSAETDRSDQNSTARHILQEAFSLESTLPVDRIYALHALLVSICGLPLPEPDYNKALEDVFEETVWAWILSRQDLSIIQTAARPTKIQNLPSWVPAYHLGHEHFPSDIDGKVLLRPSISFQCFSWESNSHFCDEQYMGLAGVEKFPRTLRVKGRYIAKVTFSRGETRTDAKSGIQKCLDWCQHIHHLKARDPSGHGDALREMFETITFGSRYISGCPDGYDDNISAFRVWFAFLLGRFPWTGGLQTLIEWMQHPLTYMLHKAFCVLDNGMMAMANYWCEVGDEVFLLRGADCPFVLRREGDSYRLVGPAYVHRLYQAQPWRFDGDDVQDITLV</sequence>
<reference evidence="2 3" key="1">
    <citation type="submission" date="2015-09" db="EMBL/GenBank/DDBJ databases">
        <title>Host preference determinants of Valsa canker pathogens revealed by comparative genomics.</title>
        <authorList>
            <person name="Yin Z."/>
            <person name="Huang L."/>
        </authorList>
    </citation>
    <scope>NUCLEOTIDE SEQUENCE [LARGE SCALE GENOMIC DNA]</scope>
    <source>
        <strain evidence="2 3">SXYLt</strain>
    </source>
</reference>
<dbReference type="InterPro" id="IPR010730">
    <property type="entry name" value="HET"/>
</dbReference>
<dbReference type="AlphaFoldDB" id="A0A423XLN9"/>
<evidence type="ECO:0000313" key="3">
    <source>
        <dbReference type="Proteomes" id="UP000285146"/>
    </source>
</evidence>
<proteinExistence type="predicted"/>
<dbReference type="OrthoDB" id="194358at2759"/>
<dbReference type="PANTHER" id="PTHR24148">
    <property type="entry name" value="ANKYRIN REPEAT DOMAIN-CONTAINING PROTEIN 39 HOMOLOG-RELATED"/>
    <property type="match status" value="1"/>
</dbReference>
<comment type="caution">
    <text evidence="2">The sequence shown here is derived from an EMBL/GenBank/DDBJ whole genome shotgun (WGS) entry which is preliminary data.</text>
</comment>
<dbReference type="InterPro" id="IPR052895">
    <property type="entry name" value="HetReg/Transcr_Mod"/>
</dbReference>
<keyword evidence="3" id="KW-1185">Reference proteome</keyword>
<protein>
    <recommendedName>
        <fullName evidence="1">Heterokaryon incompatibility domain-containing protein</fullName>
    </recommendedName>
</protein>
<accession>A0A423XLN9</accession>
<dbReference type="Proteomes" id="UP000285146">
    <property type="component" value="Unassembled WGS sequence"/>
</dbReference>
<name>A0A423XLN9_9PEZI</name>
<organism evidence="2 3">
    <name type="scientific">Cytospora leucostoma</name>
    <dbReference type="NCBI Taxonomy" id="1230097"/>
    <lineage>
        <taxon>Eukaryota</taxon>
        <taxon>Fungi</taxon>
        <taxon>Dikarya</taxon>
        <taxon>Ascomycota</taxon>
        <taxon>Pezizomycotina</taxon>
        <taxon>Sordariomycetes</taxon>
        <taxon>Sordariomycetidae</taxon>
        <taxon>Diaporthales</taxon>
        <taxon>Cytosporaceae</taxon>
        <taxon>Cytospora</taxon>
    </lineage>
</organism>
<dbReference type="Pfam" id="PF06985">
    <property type="entry name" value="HET"/>
    <property type="match status" value="1"/>
</dbReference>
<evidence type="ECO:0000313" key="2">
    <source>
        <dbReference type="EMBL" id="ROW17302.1"/>
    </source>
</evidence>
<dbReference type="EMBL" id="LKEB01000003">
    <property type="protein sequence ID" value="ROW17302.1"/>
    <property type="molecule type" value="Genomic_DNA"/>
</dbReference>
<evidence type="ECO:0000259" key="1">
    <source>
        <dbReference type="Pfam" id="PF06985"/>
    </source>
</evidence>